<dbReference type="PANTHER" id="PTHR22911:SF137">
    <property type="entry name" value="SOLUTE CARRIER FAMILY 35 MEMBER G2-RELATED"/>
    <property type="match status" value="1"/>
</dbReference>
<dbReference type="AlphaFoldDB" id="A0A1F4ZQA8"/>
<dbReference type="PANTHER" id="PTHR22911">
    <property type="entry name" value="ACYL-MALONYL CONDENSING ENZYME-RELATED"/>
    <property type="match status" value="1"/>
</dbReference>
<dbReference type="GO" id="GO:0016020">
    <property type="term" value="C:membrane"/>
    <property type="evidence" value="ECO:0007669"/>
    <property type="project" value="InterPro"/>
</dbReference>
<dbReference type="SUPFAM" id="SSF103481">
    <property type="entry name" value="Multidrug resistance efflux transporter EmrE"/>
    <property type="match status" value="2"/>
</dbReference>
<dbReference type="InterPro" id="IPR000620">
    <property type="entry name" value="EamA_dom"/>
</dbReference>
<dbReference type="Proteomes" id="UP000176424">
    <property type="component" value="Unassembled WGS sequence"/>
</dbReference>
<comment type="caution">
    <text evidence="3">The sequence shown here is derived from an EMBL/GenBank/DDBJ whole genome shotgun (WGS) entry which is preliminary data.</text>
</comment>
<feature type="transmembrane region" description="Helical" evidence="1">
    <location>
        <begin position="169"/>
        <end position="190"/>
    </location>
</feature>
<evidence type="ECO:0000313" key="4">
    <source>
        <dbReference type="Proteomes" id="UP000176424"/>
    </source>
</evidence>
<feature type="transmembrane region" description="Helical" evidence="1">
    <location>
        <begin position="64"/>
        <end position="82"/>
    </location>
</feature>
<evidence type="ECO:0000313" key="3">
    <source>
        <dbReference type="EMBL" id="OGD08679.1"/>
    </source>
</evidence>
<dbReference type="Gene3D" id="1.10.3730.20">
    <property type="match status" value="1"/>
</dbReference>
<feature type="transmembrane region" description="Helical" evidence="1">
    <location>
        <begin position="235"/>
        <end position="253"/>
    </location>
</feature>
<evidence type="ECO:0000259" key="2">
    <source>
        <dbReference type="Pfam" id="PF00892"/>
    </source>
</evidence>
<feature type="domain" description="EamA" evidence="2">
    <location>
        <begin position="146"/>
        <end position="277"/>
    </location>
</feature>
<sequence>MFWPLFAFLAGGADIAYNYVSRTSLKNGGDASAYAWWFSFIRTVFFLLIILITQVSMKFDLRQLGILLTLGLINFFNLYLFMKMHALTELSLSQIVLRLRMVWVPILAFFLIHERLSFVENLGILLVFLATVIITTPQKIVKDESLLTTFIFSITTSLVTMIVREASLFTQTPVVVFAMSVPTVILMPLVIKSPKARIFLKWNKEVPQKVFISALSVILLYALILALKSGPAGKVNAVFQGVSVFSVFFGVTVLKEKENLVKKIAGSILILVGIFLLI</sequence>
<keyword evidence="1" id="KW-0472">Membrane</keyword>
<feature type="domain" description="EamA" evidence="2">
    <location>
        <begin position="28"/>
        <end position="135"/>
    </location>
</feature>
<protein>
    <recommendedName>
        <fullName evidence="2">EamA domain-containing protein</fullName>
    </recommendedName>
</protein>
<name>A0A1F4ZQA8_9BACT</name>
<reference evidence="3 4" key="1">
    <citation type="journal article" date="2016" name="Nat. Commun.">
        <title>Thousands of microbial genomes shed light on interconnected biogeochemical processes in an aquifer system.</title>
        <authorList>
            <person name="Anantharaman K."/>
            <person name="Brown C.T."/>
            <person name="Hug L.A."/>
            <person name="Sharon I."/>
            <person name="Castelle C.J."/>
            <person name="Probst A.J."/>
            <person name="Thomas B.C."/>
            <person name="Singh A."/>
            <person name="Wilkins M.J."/>
            <person name="Karaoz U."/>
            <person name="Brodie E.L."/>
            <person name="Williams K.H."/>
            <person name="Hubbard S.S."/>
            <person name="Banfield J.F."/>
        </authorList>
    </citation>
    <scope>NUCLEOTIDE SEQUENCE [LARGE SCALE GENOMIC DNA]</scope>
</reference>
<dbReference type="Pfam" id="PF00892">
    <property type="entry name" value="EamA"/>
    <property type="match status" value="2"/>
</dbReference>
<feature type="transmembrane region" description="Helical" evidence="1">
    <location>
        <begin position="146"/>
        <end position="163"/>
    </location>
</feature>
<feature type="transmembrane region" description="Helical" evidence="1">
    <location>
        <begin position="34"/>
        <end position="52"/>
    </location>
</feature>
<accession>A0A1F4ZQA8</accession>
<feature type="transmembrane region" description="Helical" evidence="1">
    <location>
        <begin position="102"/>
        <end position="134"/>
    </location>
</feature>
<keyword evidence="1" id="KW-1133">Transmembrane helix</keyword>
<dbReference type="InterPro" id="IPR037185">
    <property type="entry name" value="EmrE-like"/>
</dbReference>
<proteinExistence type="predicted"/>
<evidence type="ECO:0000256" key="1">
    <source>
        <dbReference type="SAM" id="Phobius"/>
    </source>
</evidence>
<dbReference type="EMBL" id="MEXR01000053">
    <property type="protein sequence ID" value="OGD08679.1"/>
    <property type="molecule type" value="Genomic_DNA"/>
</dbReference>
<keyword evidence="1" id="KW-0812">Transmembrane</keyword>
<feature type="transmembrane region" description="Helical" evidence="1">
    <location>
        <begin position="210"/>
        <end position="229"/>
    </location>
</feature>
<gene>
    <name evidence="3" type="ORF">A2397_04675</name>
</gene>
<organism evidence="3 4">
    <name type="scientific">Candidatus Amesbacteria bacterium RIFOXYB1_FULL_44_23</name>
    <dbReference type="NCBI Taxonomy" id="1797263"/>
    <lineage>
        <taxon>Bacteria</taxon>
        <taxon>Candidatus Amesiibacteriota</taxon>
    </lineage>
</organism>